<organism evidence="1 2">
    <name type="scientific">Luteolibacter ambystomatis</name>
    <dbReference type="NCBI Taxonomy" id="2824561"/>
    <lineage>
        <taxon>Bacteria</taxon>
        <taxon>Pseudomonadati</taxon>
        <taxon>Verrucomicrobiota</taxon>
        <taxon>Verrucomicrobiia</taxon>
        <taxon>Verrucomicrobiales</taxon>
        <taxon>Verrucomicrobiaceae</taxon>
        <taxon>Luteolibacter</taxon>
    </lineage>
</organism>
<proteinExistence type="predicted"/>
<dbReference type="Proteomes" id="UP000676169">
    <property type="component" value="Chromosome"/>
</dbReference>
<name>A0A975J3E5_9BACT</name>
<dbReference type="EMBL" id="CP073100">
    <property type="protein sequence ID" value="QUE53252.1"/>
    <property type="molecule type" value="Genomic_DNA"/>
</dbReference>
<keyword evidence="2" id="KW-1185">Reference proteome</keyword>
<sequence length="137" mass="16254">MGGPTQEERSAKIAAEPSGDFFYGRRYYVQKTRFWGYLRKPHESWNRAKLVVFNESQKTNPDRFPENGPAGQRYGFDNNFDYRIRGNYTGRQIYEPNSNQILPEFKLTSYEVVDQNPGWLFRPDDRYDPTRITLTPR</sequence>
<protein>
    <submittedName>
        <fullName evidence="1">Uncharacterized protein</fullName>
    </submittedName>
</protein>
<evidence type="ECO:0000313" key="1">
    <source>
        <dbReference type="EMBL" id="QUE53252.1"/>
    </source>
</evidence>
<evidence type="ECO:0000313" key="2">
    <source>
        <dbReference type="Proteomes" id="UP000676169"/>
    </source>
</evidence>
<dbReference type="KEGG" id="lamb:KBB96_00600"/>
<accession>A0A975J3E5</accession>
<dbReference type="AlphaFoldDB" id="A0A975J3E5"/>
<reference evidence="1" key="1">
    <citation type="submission" date="2021-04" db="EMBL/GenBank/DDBJ databases">
        <title>Luteolibacter sp. 32A isolated from the skin of an Anderson's salamander (Ambystoma andersonii).</title>
        <authorList>
            <person name="Spergser J."/>
            <person name="Busse H.-J."/>
        </authorList>
    </citation>
    <scope>NUCLEOTIDE SEQUENCE</scope>
    <source>
        <strain evidence="1">32A</strain>
    </source>
</reference>
<gene>
    <name evidence="1" type="ORF">KBB96_00600</name>
</gene>